<dbReference type="EMBL" id="LCMS01000020">
    <property type="protein sequence ID" value="KKU40294.1"/>
    <property type="molecule type" value="Genomic_DNA"/>
</dbReference>
<dbReference type="GO" id="GO:0004803">
    <property type="term" value="F:transposase activity"/>
    <property type="evidence" value="ECO:0007669"/>
    <property type="project" value="InterPro"/>
</dbReference>
<accession>A0A0G1Q5N9</accession>
<comment type="caution">
    <text evidence="2">The sequence shown here is derived from an EMBL/GenBank/DDBJ whole genome shotgun (WGS) entry which is preliminary data.</text>
</comment>
<proteinExistence type="predicted"/>
<dbReference type="STRING" id="1618994.UX57_C0020G0002"/>
<evidence type="ECO:0000259" key="1">
    <source>
        <dbReference type="SMART" id="SM01321"/>
    </source>
</evidence>
<reference evidence="2 3" key="1">
    <citation type="journal article" date="2015" name="Nature">
        <title>rRNA introns, odd ribosomes, and small enigmatic genomes across a large radiation of phyla.</title>
        <authorList>
            <person name="Brown C.T."/>
            <person name="Hug L.A."/>
            <person name="Thomas B.C."/>
            <person name="Sharon I."/>
            <person name="Castelle C.J."/>
            <person name="Singh A."/>
            <person name="Wilkins M.J."/>
            <person name="Williams K.H."/>
            <person name="Banfield J.F."/>
        </authorList>
    </citation>
    <scope>NUCLEOTIDE SEQUENCE [LARGE SCALE GENOMIC DNA]</scope>
</reference>
<gene>
    <name evidence="2" type="ORF">UX57_C0020G0002</name>
</gene>
<dbReference type="GO" id="GO:0003677">
    <property type="term" value="F:DNA binding"/>
    <property type="evidence" value="ECO:0007669"/>
    <property type="project" value="InterPro"/>
</dbReference>
<protein>
    <submittedName>
        <fullName evidence="2">Transposase IS200-family protein</fullName>
    </submittedName>
</protein>
<evidence type="ECO:0000313" key="3">
    <source>
        <dbReference type="Proteomes" id="UP000034795"/>
    </source>
</evidence>
<dbReference type="AlphaFoldDB" id="A0A0G1Q5N9"/>
<organism evidence="2 3">
    <name type="scientific">Candidatus Uhrbacteria bacterium GW2011_GWE2_46_68</name>
    <dbReference type="NCBI Taxonomy" id="1618994"/>
    <lineage>
        <taxon>Bacteria</taxon>
        <taxon>Candidatus Uhriibacteriota</taxon>
    </lineage>
</organism>
<dbReference type="InterPro" id="IPR002686">
    <property type="entry name" value="Transposase_17"/>
</dbReference>
<sequence length="142" mass="16780">MELRFSGHSAYRTEYHVIWIPKYRRRILNPGLATYLRRLFPKILREMPGVEFIEENIQQDHIHILMIIPPKYAASEVIGKIKAKSASHLRQAFPWLNKVYWKENIVWSPGYLISTVGLDEAKILRYIRFQQDQDSGQAKLDL</sequence>
<name>A0A0G1Q5N9_9BACT</name>
<dbReference type="NCBIfam" id="NF033573">
    <property type="entry name" value="transpos_IS200"/>
    <property type="match status" value="1"/>
</dbReference>
<dbReference type="Pfam" id="PF01797">
    <property type="entry name" value="Y1_Tnp"/>
    <property type="match status" value="1"/>
</dbReference>
<evidence type="ECO:0000313" key="2">
    <source>
        <dbReference type="EMBL" id="KKU40294.1"/>
    </source>
</evidence>
<dbReference type="Proteomes" id="UP000034795">
    <property type="component" value="Unassembled WGS sequence"/>
</dbReference>
<dbReference type="Gene3D" id="3.30.70.1290">
    <property type="entry name" value="Transposase IS200-like"/>
    <property type="match status" value="1"/>
</dbReference>
<dbReference type="InterPro" id="IPR036515">
    <property type="entry name" value="Transposase_17_sf"/>
</dbReference>
<dbReference type="SMART" id="SM01321">
    <property type="entry name" value="Y1_Tnp"/>
    <property type="match status" value="1"/>
</dbReference>
<dbReference type="PANTHER" id="PTHR33360:SF2">
    <property type="entry name" value="TRANSPOSASE FOR INSERTION SEQUENCE ELEMENT IS200"/>
    <property type="match status" value="1"/>
</dbReference>
<dbReference type="PANTHER" id="PTHR33360">
    <property type="entry name" value="TRANSPOSASE FOR INSERTION SEQUENCE ELEMENT IS200"/>
    <property type="match status" value="1"/>
</dbReference>
<dbReference type="SUPFAM" id="SSF143422">
    <property type="entry name" value="Transposase IS200-like"/>
    <property type="match status" value="1"/>
</dbReference>
<feature type="domain" description="Transposase IS200-like" evidence="1">
    <location>
        <begin position="10"/>
        <end position="130"/>
    </location>
</feature>
<dbReference type="GO" id="GO:0006313">
    <property type="term" value="P:DNA transposition"/>
    <property type="evidence" value="ECO:0007669"/>
    <property type="project" value="InterPro"/>
</dbReference>